<organism evidence="14 15">
    <name type="scientific">Paenibacillus amylolyticus</name>
    <dbReference type="NCBI Taxonomy" id="1451"/>
    <lineage>
        <taxon>Bacteria</taxon>
        <taxon>Bacillati</taxon>
        <taxon>Bacillota</taxon>
        <taxon>Bacilli</taxon>
        <taxon>Bacillales</taxon>
        <taxon>Paenibacillaceae</taxon>
        <taxon>Paenibacillus</taxon>
    </lineage>
</organism>
<dbReference type="InterPro" id="IPR033463">
    <property type="entry name" value="sCache_3"/>
</dbReference>
<evidence type="ECO:0000256" key="7">
    <source>
        <dbReference type="ARBA" id="ARBA00023136"/>
    </source>
</evidence>
<comment type="caution">
    <text evidence="14">The sequence shown here is derived from an EMBL/GenBank/DDBJ whole genome shotgun (WGS) entry which is preliminary data.</text>
</comment>
<dbReference type="GO" id="GO:0007165">
    <property type="term" value="P:signal transduction"/>
    <property type="evidence" value="ECO:0007669"/>
    <property type="project" value="UniProtKB-KW"/>
</dbReference>
<sequence>MRSMSIGTKISLIVISIFIVFSSAVAVSVIMEMRQGITTFATEKAKRDLEMANHIITYKHPGDWAIKDGQLFKGDTALEGNFELVDEIGEASGDTVTIFRGDERVATNVMVDGERAVGTKVSAEVAQTVLQQGEKYFGEAVVVGQKYQTAYEPIKNASGEIIGIFYVGASQSLIDVIISSFLKTFLIVFLLAMLVAITLILLYVRRVRVRIERVSVAIKRAGTGDFTQPVVDDVQDEIGMLGTGYNEMRSNLQVIIQGGLQAAEKAEHSTGLLLKIADQTSKESAQIASSVEQVAQGAESQTISTEENLQAMEEVAIGVQRMADKASSISESALYSRRQAETGGEAVQLTVRQMSTIETSVTTTDEVIRMLEGKSAQISQMVTTIHEIANQTNLLALNASIEAARAGEHGRGFAVVSTEVRKLAEQAGDSSDRIEELVQAMEQDMKQSLSAMSRVKDEVQEGLRLTRETEQNFSLIRDTNLRIATEIEDMAATSEEMSAGVEQIVASVHEIARHAQTASTNSQQAAGSVHEQLKSVEQIKASAAILSDVSTELQTSLSPFKI</sequence>
<comment type="similarity">
    <text evidence="9">Belongs to the methyl-accepting chemotaxis (MCP) protein family.</text>
</comment>
<dbReference type="EMBL" id="BCNV01000007">
    <property type="protein sequence ID" value="GAS85016.1"/>
    <property type="molecule type" value="Genomic_DNA"/>
</dbReference>
<evidence type="ECO:0000256" key="3">
    <source>
        <dbReference type="ARBA" id="ARBA00022481"/>
    </source>
</evidence>
<dbReference type="PANTHER" id="PTHR32089:SF114">
    <property type="entry name" value="METHYL-ACCEPTING CHEMOTAXIS PROTEIN MCPB"/>
    <property type="match status" value="1"/>
</dbReference>
<keyword evidence="5 11" id="KW-0812">Transmembrane</keyword>
<dbReference type="CDD" id="cd11386">
    <property type="entry name" value="MCP_signal"/>
    <property type="match status" value="1"/>
</dbReference>
<feature type="domain" description="HAMP" evidence="13">
    <location>
        <begin position="205"/>
        <end position="257"/>
    </location>
</feature>
<keyword evidence="4" id="KW-0145">Chemotaxis</keyword>
<evidence type="ECO:0000259" key="13">
    <source>
        <dbReference type="PROSITE" id="PS50885"/>
    </source>
</evidence>
<keyword evidence="6 11" id="KW-1133">Transmembrane helix</keyword>
<dbReference type="CDD" id="cd06225">
    <property type="entry name" value="HAMP"/>
    <property type="match status" value="1"/>
</dbReference>
<dbReference type="InterPro" id="IPR003660">
    <property type="entry name" value="HAMP_dom"/>
</dbReference>
<evidence type="ECO:0000256" key="10">
    <source>
        <dbReference type="PROSITE-ProRule" id="PRU00284"/>
    </source>
</evidence>
<evidence type="ECO:0000256" key="1">
    <source>
        <dbReference type="ARBA" id="ARBA00004651"/>
    </source>
</evidence>
<evidence type="ECO:0000256" key="4">
    <source>
        <dbReference type="ARBA" id="ARBA00022500"/>
    </source>
</evidence>
<keyword evidence="3" id="KW-0488">Methylation</keyword>
<evidence type="ECO:0000256" key="5">
    <source>
        <dbReference type="ARBA" id="ARBA00022692"/>
    </source>
</evidence>
<dbReference type="GO" id="GO:0006935">
    <property type="term" value="P:chemotaxis"/>
    <property type="evidence" value="ECO:0007669"/>
    <property type="project" value="UniProtKB-KW"/>
</dbReference>
<feature type="transmembrane region" description="Helical" evidence="11">
    <location>
        <begin position="181"/>
        <end position="204"/>
    </location>
</feature>
<keyword evidence="2" id="KW-1003">Cell membrane</keyword>
<reference evidence="14 15" key="1">
    <citation type="journal article" date="2016" name="Genome Announc.">
        <title>Draft Genome Sequence of Paenibacillus amylolyticus Heshi-A3, Isolated from Fermented Rice Bran in a Japanese Fermented Seafood Dish.</title>
        <authorList>
            <person name="Akuzawa S."/>
            <person name="Nagaoka J."/>
            <person name="Kanekatsu M."/>
            <person name="Kubota E."/>
            <person name="Ohtake R."/>
            <person name="Suzuki T."/>
            <person name="Kanesaki Y."/>
        </authorList>
    </citation>
    <scope>NUCLEOTIDE SEQUENCE [LARGE SCALE GENOMIC DNA]</scope>
    <source>
        <strain evidence="14 15">Heshi-A3</strain>
    </source>
</reference>
<reference evidence="15" key="2">
    <citation type="submission" date="2016-01" db="EMBL/GenBank/DDBJ databases">
        <title>Draft Genome Sequence of Paenibacillus amylolyticus Heshi-A3 that Was Isolated from Fermented Rice Bran with Aging Salted Mackerel, Which Was Named Heshiko as Traditional Fermented Seafood in Japan.</title>
        <authorList>
            <person name="Akuzawa S."/>
            <person name="Nakagawa J."/>
            <person name="Kanekatsu T."/>
            <person name="Kubota E."/>
            <person name="Ohtake R."/>
            <person name="Suzuki T."/>
            <person name="Kanesaki Y."/>
        </authorList>
    </citation>
    <scope>NUCLEOTIDE SEQUENCE [LARGE SCALE GENOMIC DNA]</scope>
    <source>
        <strain evidence="15">Heshi-A3</strain>
    </source>
</reference>
<dbReference type="Pfam" id="PF00015">
    <property type="entry name" value="MCPsignal"/>
    <property type="match status" value="1"/>
</dbReference>
<evidence type="ECO:0000256" key="6">
    <source>
        <dbReference type="ARBA" id="ARBA00022989"/>
    </source>
</evidence>
<dbReference type="Pfam" id="PF00672">
    <property type="entry name" value="HAMP"/>
    <property type="match status" value="1"/>
</dbReference>
<dbReference type="InterPro" id="IPR029151">
    <property type="entry name" value="Sensor-like_sf"/>
</dbReference>
<evidence type="ECO:0000256" key="2">
    <source>
        <dbReference type="ARBA" id="ARBA00022475"/>
    </source>
</evidence>
<dbReference type="AlphaFoldDB" id="A0A100VSL4"/>
<gene>
    <name evidence="14" type="ORF">PAHA3_5137</name>
</gene>
<proteinExistence type="inferred from homology"/>
<dbReference type="SMART" id="SM00283">
    <property type="entry name" value="MA"/>
    <property type="match status" value="1"/>
</dbReference>
<dbReference type="PROSITE" id="PS50111">
    <property type="entry name" value="CHEMOTAXIS_TRANSDUC_2"/>
    <property type="match status" value="1"/>
</dbReference>
<dbReference type="Gene3D" id="1.10.287.950">
    <property type="entry name" value="Methyl-accepting chemotaxis protein"/>
    <property type="match status" value="1"/>
</dbReference>
<comment type="subcellular location">
    <subcellularLocation>
        <location evidence="1">Cell membrane</location>
        <topology evidence="1">Multi-pass membrane protein</topology>
    </subcellularLocation>
</comment>
<dbReference type="Proteomes" id="UP000069697">
    <property type="component" value="Unassembled WGS sequence"/>
</dbReference>
<dbReference type="PROSITE" id="PS50885">
    <property type="entry name" value="HAMP"/>
    <property type="match status" value="1"/>
</dbReference>
<dbReference type="Pfam" id="PF17202">
    <property type="entry name" value="sCache_3_3"/>
    <property type="match status" value="1"/>
</dbReference>
<feature type="domain" description="Methyl-accepting transducer" evidence="12">
    <location>
        <begin position="276"/>
        <end position="512"/>
    </location>
</feature>
<dbReference type="SUPFAM" id="SSF58104">
    <property type="entry name" value="Methyl-accepting chemotaxis protein (MCP) signaling domain"/>
    <property type="match status" value="1"/>
</dbReference>
<keyword evidence="8 10" id="KW-0807">Transducer</keyword>
<protein>
    <submittedName>
        <fullName evidence="14">Methyl-accepting chemotaxis protein</fullName>
    </submittedName>
</protein>
<dbReference type="SMART" id="SM00304">
    <property type="entry name" value="HAMP"/>
    <property type="match status" value="1"/>
</dbReference>
<evidence type="ECO:0000313" key="14">
    <source>
        <dbReference type="EMBL" id="GAS85016.1"/>
    </source>
</evidence>
<accession>A0A100VSL4</accession>
<evidence type="ECO:0000259" key="12">
    <source>
        <dbReference type="PROSITE" id="PS50111"/>
    </source>
</evidence>
<keyword evidence="7 11" id="KW-0472">Membrane</keyword>
<evidence type="ECO:0000256" key="9">
    <source>
        <dbReference type="ARBA" id="ARBA00029447"/>
    </source>
</evidence>
<evidence type="ECO:0000256" key="8">
    <source>
        <dbReference type="ARBA" id="ARBA00023224"/>
    </source>
</evidence>
<name>A0A100VSL4_PAEAM</name>
<dbReference type="PANTHER" id="PTHR32089">
    <property type="entry name" value="METHYL-ACCEPTING CHEMOTAXIS PROTEIN MCPB"/>
    <property type="match status" value="1"/>
</dbReference>
<evidence type="ECO:0000256" key="11">
    <source>
        <dbReference type="SAM" id="Phobius"/>
    </source>
</evidence>
<dbReference type="SUPFAM" id="SSF103190">
    <property type="entry name" value="Sensory domain-like"/>
    <property type="match status" value="1"/>
</dbReference>
<evidence type="ECO:0000313" key="15">
    <source>
        <dbReference type="Proteomes" id="UP000069697"/>
    </source>
</evidence>
<dbReference type="Gene3D" id="6.10.340.10">
    <property type="match status" value="1"/>
</dbReference>
<dbReference type="InterPro" id="IPR004089">
    <property type="entry name" value="MCPsignal_dom"/>
</dbReference>
<dbReference type="GO" id="GO:0005886">
    <property type="term" value="C:plasma membrane"/>
    <property type="evidence" value="ECO:0007669"/>
    <property type="project" value="UniProtKB-SubCell"/>
</dbReference>